<dbReference type="InterPro" id="IPR007822">
    <property type="entry name" value="LANC-like"/>
</dbReference>
<proteinExistence type="predicted"/>
<comment type="caution">
    <text evidence="3">The sequence shown here is derived from an EMBL/GenBank/DDBJ whole genome shotgun (WGS) entry which is preliminary data.</text>
</comment>
<dbReference type="CDD" id="cd04792">
    <property type="entry name" value="LanM-like"/>
    <property type="match status" value="1"/>
</dbReference>
<dbReference type="Gene3D" id="1.50.10.20">
    <property type="match status" value="1"/>
</dbReference>
<keyword evidence="1" id="KW-0472">Membrane</keyword>
<dbReference type="NCBIfam" id="TIGR03897">
    <property type="entry name" value="lanti_2_LanM"/>
    <property type="match status" value="1"/>
</dbReference>
<keyword evidence="1" id="KW-1133">Transmembrane helix</keyword>
<dbReference type="SMART" id="SM01260">
    <property type="entry name" value="LANC_like"/>
    <property type="match status" value="1"/>
</dbReference>
<dbReference type="Pfam" id="PF05147">
    <property type="entry name" value="LANC_like"/>
    <property type="match status" value="1"/>
</dbReference>
<dbReference type="Pfam" id="PF13575">
    <property type="entry name" value="DUF4135"/>
    <property type="match status" value="1"/>
</dbReference>
<evidence type="ECO:0000256" key="1">
    <source>
        <dbReference type="SAM" id="Phobius"/>
    </source>
</evidence>
<dbReference type="EMBL" id="BAAACG010000023">
    <property type="protein sequence ID" value="GAA0748806.1"/>
    <property type="molecule type" value="Genomic_DNA"/>
</dbReference>
<evidence type="ECO:0000259" key="2">
    <source>
        <dbReference type="Pfam" id="PF13575"/>
    </source>
</evidence>
<accession>A0ABN1JY40</accession>
<feature type="transmembrane region" description="Helical" evidence="1">
    <location>
        <begin position="684"/>
        <end position="703"/>
    </location>
</feature>
<feature type="transmembrane region" description="Helical" evidence="1">
    <location>
        <begin position="777"/>
        <end position="798"/>
    </location>
</feature>
<sequence length="974" mass="113331">MLKVNYINEIKKVLDFSGKNTYNTQFENLEESKIFDNFYKEFIKYFEFQLNNILSEFSNEQFNINVDKILLNCMESFRNDMIGICNKILISEIYKMKEKGELVGKTKVDRYSYFNNLLDGKMKLKIIEENPVLDYLIINKINTKLAHIKECLIRLKKDFIEITDKFDIDIKLINKLLLDEGDTHNNGKSVIILEFDKGIKIVYKPHSMDSDESFNRLVDYINKSNYFKYDLKTANSINKNDYGWQEFITYKECESKEEVKAYFFRIGMLIAVFNLIRSKDFHYENIVAHGGYPVPIDVETIISNRENTLDNEKCLNLISRNFAMEVENSIYGTLMIPQNLEMINFPIDMSGLNGGLNSENDIELSKIINVGTDEIGYQKIKANIDEKQNRVKYKGNLIEIKDYISYIIVGLDKGYEFIIGKREELIDLIKNNKIFKGKYRQVLRATAKYVKFLDAAIHPLYTSKFENRNKIFSYLFGHSKISNKLRKRIESEISQLYVNDVPYFWTEFNSKDIYGADGTCIPRYYDKTMCELIIDRIKLADQMDKQKQILYLKSSIASLIKIQDSNKYKENYSSVILNDFKVSNDKKIKYIEISKKIADYLQNLCIWNSKKDKCTFMALNAQNDGAIKYGSLNRNLYEGLGIVLFFATLYKETKGSSYKKIIDGILNGYDEIYMDSISEIKSSGVFTGIGSLIYIYYNLWVIFKEKKFYDKYRKCLEKILKLDFTEREFDVIHGAAGLSILLSNIYLKERDSFILDLMNKCGEKLYFELKDKSKKHLTGFSHGYAGYSTALFVLAYYLNNDKYYKLAKSLINIENKYIDFKRNNWMDLRSNTNLADPVYWCHGAAGITLARILAKQYLKKEDKKILDNNIEMGLNKILKDGFDSNKNDSICHGIFGNLDCILVIAKKNHDKSLLKIIYNIADKECEAMVKNGIKCANPLKVETINFMLGISGIGYELLRLYNNNIPSVLALEVF</sequence>
<protein>
    <submittedName>
        <fullName evidence="3">Type 2 lanthipeptide synthetase LanM family protein</fullName>
    </submittedName>
</protein>
<dbReference type="PIRSF" id="PIRSF037228">
    <property type="entry name" value="Lant_mod_RumM"/>
    <property type="match status" value="1"/>
</dbReference>
<dbReference type="Proteomes" id="UP001501510">
    <property type="component" value="Unassembled WGS sequence"/>
</dbReference>
<keyword evidence="4" id="KW-1185">Reference proteome</keyword>
<evidence type="ECO:0000313" key="4">
    <source>
        <dbReference type="Proteomes" id="UP001501510"/>
    </source>
</evidence>
<dbReference type="InterPro" id="IPR017146">
    <property type="entry name" value="Lanti_2_LanM"/>
</dbReference>
<name>A0ABN1JY40_9CLOT</name>
<dbReference type="InterPro" id="IPR025410">
    <property type="entry name" value="Lant_dehyd"/>
</dbReference>
<organism evidence="3 4">
    <name type="scientific">Clostridium oceanicum</name>
    <dbReference type="NCBI Taxonomy" id="1543"/>
    <lineage>
        <taxon>Bacteria</taxon>
        <taxon>Bacillati</taxon>
        <taxon>Bacillota</taxon>
        <taxon>Clostridia</taxon>
        <taxon>Eubacteriales</taxon>
        <taxon>Clostridiaceae</taxon>
        <taxon>Clostridium</taxon>
    </lineage>
</organism>
<feature type="domain" description="Lantibiotic biosynthesis protein dehydration" evidence="2">
    <location>
        <begin position="131"/>
        <end position="506"/>
    </location>
</feature>
<reference evidence="3 4" key="1">
    <citation type="journal article" date="2019" name="Int. J. Syst. Evol. Microbiol.">
        <title>The Global Catalogue of Microorganisms (GCM) 10K type strain sequencing project: providing services to taxonomists for standard genome sequencing and annotation.</title>
        <authorList>
            <consortium name="The Broad Institute Genomics Platform"/>
            <consortium name="The Broad Institute Genome Sequencing Center for Infectious Disease"/>
            <person name="Wu L."/>
            <person name="Ma J."/>
        </authorList>
    </citation>
    <scope>NUCLEOTIDE SEQUENCE [LARGE SCALE GENOMIC DNA]</scope>
    <source>
        <strain evidence="3 4">JCM 1407</strain>
    </source>
</reference>
<dbReference type="PRINTS" id="PR01950">
    <property type="entry name" value="LANCSUPER"/>
</dbReference>
<dbReference type="SUPFAM" id="SSF158745">
    <property type="entry name" value="LanC-like"/>
    <property type="match status" value="1"/>
</dbReference>
<evidence type="ECO:0000313" key="3">
    <source>
        <dbReference type="EMBL" id="GAA0748806.1"/>
    </source>
</evidence>
<gene>
    <name evidence="3" type="ORF">GCM10008906_39370</name>
</gene>
<dbReference type="RefSeq" id="WP_343764671.1">
    <property type="nucleotide sequence ID" value="NZ_BAAACG010000023.1"/>
</dbReference>
<keyword evidence="1" id="KW-0812">Transmembrane</keyword>